<feature type="compositionally biased region" description="Polar residues" evidence="1">
    <location>
        <begin position="2336"/>
        <end position="2345"/>
    </location>
</feature>
<feature type="domain" description="Lens epithelium-derived growth factor integrase-binding" evidence="2">
    <location>
        <begin position="2479"/>
        <end position="2558"/>
    </location>
</feature>
<organism evidence="3 4">
    <name type="scientific">Elysia marginata</name>
    <dbReference type="NCBI Taxonomy" id="1093978"/>
    <lineage>
        <taxon>Eukaryota</taxon>
        <taxon>Metazoa</taxon>
        <taxon>Spiralia</taxon>
        <taxon>Lophotrochozoa</taxon>
        <taxon>Mollusca</taxon>
        <taxon>Gastropoda</taxon>
        <taxon>Heterobranchia</taxon>
        <taxon>Euthyneura</taxon>
        <taxon>Panpulmonata</taxon>
        <taxon>Sacoglossa</taxon>
        <taxon>Placobranchoidea</taxon>
        <taxon>Plakobranchidae</taxon>
        <taxon>Elysia</taxon>
    </lineage>
</organism>
<feature type="region of interest" description="Disordered" evidence="1">
    <location>
        <begin position="1622"/>
        <end position="1642"/>
    </location>
</feature>
<sequence>LRERRIKGCITSTAAQWLPVPVISSTAPPHIRRALGINQKTVNGIKNLPDNVAVKKIVKTAPTKARLKSEISKTILEIGTHSTSVILQEGDIVTFGHPYGAQLSTGVWKRQPDSEYQFLFERCTCQHFPNTKKMNVLEDKVNVPKLKCDSAEEKESVLNASKILDHCITKISGLAGSLANNSRQRNLSSSNSSLNVSDDQRLVRNRQITDTDTKEEDEHQKCITDFFQSPSQQMSLSRIRTAQTHVDDTIIADSNIRSHQLHLSNDTSAIDLEVSASGDEENLSTQSFTNLNNCKNSASSTQLQEYGKKMSPQRRHEKVQSVHMFVTNDGCIQESNEIEVCEQAHPEKFKMILDHSKTSVKPQENLHDQAQKMKVSRADAPVGEAMDKDIELCREVSGNSTEDQEVIVNADIAGFSKDPTAPIEQIVSESLEKKITKELPCVSADSTPGQTSCGSDQRVLDVPLNADPTSSQVTDAAENRVICIEQICDLTEPKCTTSETMSGASHDTVTAAEKIFEMPKKTNTKPEEMLTANNETVELKKLLDSPDEETSAVQQTTCAKLEMLTTVKQTSDSSMIFTTPFTNQQSEQVGSSAGESMTSDKQVSLETEGTVISKDRTSCFSKEGTGTAEKSPSETGPPTAAQTSCNVVKELVSTNNHMPSVSKNTLQANEEIFYPSQETVPAKQLLLQAYEETSARNGQISCQTGEMLMTEDHMIEQSKEPYETDQIILNLPEQRDKPVDSHVLGVLLEAVNSNVSGATDAGVGHLSEKVSTDASVHSKYIGLSETVNTADNLSMLQESSAQMNFPIKAVYDADDNSIAVSELKSDSFLNLHSEKSHDTSVPSVLQPSKKSVNTFYGSNSKRKLELLQSTLPLGAIPLPEQPSGCPLLKSAPIISQCLESKKYNQREMQVPFFSTDTQRNLSQLMNEVEKQEWETAVKEYKMFVKRWKGHGSHNRMCNQKDFLPETLDLVKSCYSSSDGSALTSSVSSDIDEEQNTVAPQTTEVQLKIFNSETEKYLKRLMYATYCQKMKENALYHKQFIEQFRGKKSSKDHYAQESELTEIIGLVKSNYSLISPTDVPNIKYDKEKEKMQGGIGHYGANDNELEYQKFLEQWHRKMGATSSLQTQAFDCGNIIEVVRANYNIASQKDTQIEQVERCKEDPAKMDQESNNLSGILKSPVKPELENMDTTIDFDPTVTESDKLNTDQILSLNEKDEYLLKSLHSQRSENNDSYHIISSVVNDVNSENEKTFINVGLGDTNPEQKLANTDENTASDSTVAHLNPIVHNPKQSLDQDLTMDGEPVKSQFTTSTPDIEKNTQDHQILVSPVLRVSASDGESDALPEDLTCNGTLENDMSSSETNASIISILLNNIPKLNGTEHVTCNSETKCSDPSKHLLSEMDQSRDINLLAPGKKQTLNANESMLYLQNEETVTVDRGSENKQECDPHSHTENEQTLNDEEIYPEIDCESLCETQHALRHINPVSAKSVCGVKDVVHNHRTKNDSTPEDDKQRPPSPELFSQASTAEVVSCPDMAHVTASGDDDDGGCSRNNVSYTLVKNHKSSEIPDLSAALEKELSKCGLSTTIFRQPFSNELKNSAQEIKFRPVYEDPCKPSDAKQTKINADKSFIEHPKQRKDNSSRSGRLSIEAIIDHGYPEQQVSCRSTDLPLNTRLGERETDLSFPSTASDKLGCSPKLAVPQRSSSPNTSLPLSQISDLKDEDEMHLVWSQAEVSVGQSSNGSGEEENISFTDFENLLPDYDAINGFQCKIDEEHVSTKNCNNKNILEKHINVPQPFDHTLCGSSIGESEHEKFSAESDMVEIVSEEALNPVSSLRIKAQNITDGKVAGTSTETTIFVENLQTTLAPSSNIHAAKNTNEASEKVGNNKHHDGFEWDKSITSTTSSNLVEVEAILDGETSKEDIEEVLDTSVTSSADPEEGENASIFKEYKKECLKRSDPADTLKASTCSTEDDGKTSDKSVDIEEDLRHASVTYIHAETSKHSSISSETNGKESYNLGVVKTYDKMSCERKIIENSNETSIAENILGETPVRNHEKTETYEGKLNENLIRTPEGSSPSENYNKNISEDLHESEDKAHEHLEISTDIGTRTSSDKLKLLQDNGPIYNAVDHASSEDYILIGQSSCKLDISANAFSFNQAKNCDSENKGKEGQNKTVLSIESSKDVHPEKQTHAHSMVLKRKSFEIPAVISLKKKRPESPCSSDILFSTDSPKNYLTISVKDDAKQLEGFANSKVLHPKASPSSCRSDNSFEHLSVSTITSYSPTYHSQKGQTKNNHSSHFHKSEKELPSLSLDLKNKHLASAPLEASTHEDSVFFSDRQTTTRCNEQNLSESDDEPGNKITEMTDKQKIPSAPSSPGMRRQNLKRLSPKAAIFEFPESRPTKILRYISPNICHSSRSWSDSVLEKPTALPVLPTLTSPLAVSHQTPVPPPSAPECSTTPTEEKHSDSEHLLMRREHLQQAVLAELERLTKEIRSSLKVKSPNVQQALEALRDLDQLPITPKLLMKVPAVLETVKKCQRYGGSDEVRQLSHTIFTRFKALILHMQNSGKR</sequence>
<accession>A0AAV4JRC3</accession>
<feature type="compositionally biased region" description="Polar residues" evidence="1">
    <location>
        <begin position="2277"/>
        <end position="2290"/>
    </location>
</feature>
<dbReference type="SUPFAM" id="SSF140576">
    <property type="entry name" value="HIV integrase-binding domain"/>
    <property type="match status" value="1"/>
</dbReference>
<feature type="non-terminal residue" evidence="3">
    <location>
        <position position="1"/>
    </location>
</feature>
<proteinExistence type="predicted"/>
<gene>
    <name evidence="3" type="ORF">ElyMa_003439000</name>
</gene>
<feature type="compositionally biased region" description="Polar residues" evidence="1">
    <location>
        <begin position="628"/>
        <end position="642"/>
    </location>
</feature>
<keyword evidence="4" id="KW-1185">Reference proteome</keyword>
<feature type="compositionally biased region" description="Polar residues" evidence="1">
    <location>
        <begin position="1698"/>
        <end position="1710"/>
    </location>
</feature>
<feature type="compositionally biased region" description="Basic and acidic residues" evidence="1">
    <location>
        <begin position="1496"/>
        <end position="1511"/>
    </location>
</feature>
<feature type="region of interest" description="Disordered" evidence="1">
    <location>
        <begin position="2277"/>
        <end position="2298"/>
    </location>
</feature>
<feature type="compositionally biased region" description="Basic and acidic residues" evidence="1">
    <location>
        <begin position="1435"/>
        <end position="1451"/>
    </location>
</feature>
<dbReference type="Gene3D" id="1.20.930.10">
    <property type="entry name" value="Conserved domain common to transcription factors TFIIS, elongin A, CRSP70"/>
    <property type="match status" value="1"/>
</dbReference>
<feature type="compositionally biased region" description="Polar residues" evidence="1">
    <location>
        <begin position="583"/>
        <end position="607"/>
    </location>
</feature>
<dbReference type="InterPro" id="IPR035441">
    <property type="entry name" value="TFIIS/LEDGF_dom_sf"/>
</dbReference>
<feature type="region of interest" description="Disordered" evidence="1">
    <location>
        <begin position="583"/>
        <end position="642"/>
    </location>
</feature>
<dbReference type="InterPro" id="IPR021567">
    <property type="entry name" value="LEDGF_IBD"/>
</dbReference>
<dbReference type="InterPro" id="IPR036218">
    <property type="entry name" value="HIVI-bd_sf"/>
</dbReference>
<feature type="compositionally biased region" description="Basic and acidic residues" evidence="1">
    <location>
        <begin position="1622"/>
        <end position="1637"/>
    </location>
</feature>
<feature type="region of interest" description="Disordered" evidence="1">
    <location>
        <begin position="1433"/>
        <end position="1457"/>
    </location>
</feature>
<feature type="region of interest" description="Disordered" evidence="1">
    <location>
        <begin position="1496"/>
        <end position="1520"/>
    </location>
</feature>
<dbReference type="Proteomes" id="UP000762676">
    <property type="component" value="Unassembled WGS sequence"/>
</dbReference>
<evidence type="ECO:0000313" key="3">
    <source>
        <dbReference type="EMBL" id="GFS25338.1"/>
    </source>
</evidence>
<evidence type="ECO:0000259" key="2">
    <source>
        <dbReference type="Pfam" id="PF11467"/>
    </source>
</evidence>
<evidence type="ECO:0000256" key="1">
    <source>
        <dbReference type="SAM" id="MobiDB-lite"/>
    </source>
</evidence>
<feature type="region of interest" description="Disordered" evidence="1">
    <location>
        <begin position="2435"/>
        <end position="2457"/>
    </location>
</feature>
<dbReference type="EMBL" id="BMAT01007053">
    <property type="protein sequence ID" value="GFS25338.1"/>
    <property type="molecule type" value="Genomic_DNA"/>
</dbReference>
<feature type="region of interest" description="Disordered" evidence="1">
    <location>
        <begin position="1674"/>
        <end position="1710"/>
    </location>
</feature>
<dbReference type="Pfam" id="PF11467">
    <property type="entry name" value="LEDGF"/>
    <property type="match status" value="1"/>
</dbReference>
<feature type="region of interest" description="Disordered" evidence="1">
    <location>
        <begin position="1956"/>
        <end position="1975"/>
    </location>
</feature>
<name>A0AAV4JRC3_9GAST</name>
<feature type="region of interest" description="Disordered" evidence="1">
    <location>
        <begin position="2336"/>
        <end position="2355"/>
    </location>
</feature>
<evidence type="ECO:0000313" key="4">
    <source>
        <dbReference type="Proteomes" id="UP000762676"/>
    </source>
</evidence>
<protein>
    <submittedName>
        <fullName evidence="3">Hepatoma-derived growth factor-related protein 2</fullName>
    </submittedName>
</protein>
<comment type="caution">
    <text evidence="3">The sequence shown here is derived from an EMBL/GenBank/DDBJ whole genome shotgun (WGS) entry which is preliminary data.</text>
</comment>
<reference evidence="3 4" key="1">
    <citation type="journal article" date="2021" name="Elife">
        <title>Chloroplast acquisition without the gene transfer in kleptoplastic sea slugs, Plakobranchus ocellatus.</title>
        <authorList>
            <person name="Maeda T."/>
            <person name="Takahashi S."/>
            <person name="Yoshida T."/>
            <person name="Shimamura S."/>
            <person name="Takaki Y."/>
            <person name="Nagai Y."/>
            <person name="Toyoda A."/>
            <person name="Suzuki Y."/>
            <person name="Arimoto A."/>
            <person name="Ishii H."/>
            <person name="Satoh N."/>
            <person name="Nishiyama T."/>
            <person name="Hasebe M."/>
            <person name="Maruyama T."/>
            <person name="Minagawa J."/>
            <person name="Obokata J."/>
            <person name="Shigenobu S."/>
        </authorList>
    </citation>
    <scope>NUCLEOTIDE SEQUENCE [LARGE SCALE GENOMIC DNA]</scope>
</reference>